<protein>
    <submittedName>
        <fullName evidence="2">Uncharacterized protein</fullName>
    </submittedName>
</protein>
<dbReference type="AlphaFoldDB" id="A0A2S9ZYB1"/>
<evidence type="ECO:0000256" key="1">
    <source>
        <dbReference type="SAM" id="MobiDB-lite"/>
    </source>
</evidence>
<accession>A0A2S9ZYB1</accession>
<comment type="caution">
    <text evidence="2">The sequence shown here is derived from an EMBL/GenBank/DDBJ whole genome shotgun (WGS) entry which is preliminary data.</text>
</comment>
<proteinExistence type="predicted"/>
<reference evidence="2 3" key="1">
    <citation type="journal article" date="2018" name="Elife">
        <title>Functional genomics of lipid metabolism in the oleaginous yeast Rhodosporidium toruloides.</title>
        <authorList>
            <person name="Coradetti S.T."/>
            <person name="Pinel D."/>
            <person name="Geiselman G."/>
            <person name="Ito M."/>
            <person name="Mondo S."/>
            <person name="Reilly M.C."/>
            <person name="Cheng Y.F."/>
            <person name="Bauer S."/>
            <person name="Grigoriev I."/>
            <person name="Gladden J.M."/>
            <person name="Simmons B.A."/>
            <person name="Brem R."/>
            <person name="Arkin A.P."/>
            <person name="Skerker J.M."/>
        </authorList>
    </citation>
    <scope>NUCLEOTIDE SEQUENCE [LARGE SCALE GENOMIC DNA]</scope>
    <source>
        <strain evidence="2 3">NBRC 0880</strain>
    </source>
</reference>
<gene>
    <name evidence="2" type="ORF">AAT19DRAFT_10868</name>
</gene>
<dbReference type="EMBL" id="LCTV02000014">
    <property type="protein sequence ID" value="PRQ70711.1"/>
    <property type="molecule type" value="Genomic_DNA"/>
</dbReference>
<sequence>MKSEGRVQVAGESRKDTTEQLGQQEGGEGGRQATSMRLGDLPAGRLRSSSLCARRRTDKLQPGSSPVPTETFRLTPFVLPSPQLRFQFPLVCVNGLPLAHFSFSSVTQTSRTMHLLTSLAALLSGFAIVQAVPLEPTATVLRRVPVTRLTWQWQLSSLSSASAASTAAAASSSRSTTTATPSFTRITGGLRTSASLSSSSTSAPVASATPFSSLVFEGRSYNVTWQRRYNLSDVVWPLSATCDGYETIDKDSRAWLCDDFLANHHVPLTAFCHKTVHSVDLGGFSAGSSETNIIAGSMPAPFCEGDGFAKPGPYNFYLGWRYGESHTCREDGHGCDVKFDFPNVDIQVNFVIRHDRRRDAYRGDTAREAASPSPLPPTMHLLASFAAVLSGLAVVQAVPVEPTATLLKRATGPRLTWQQQLSSLSSVSAASAAAAASSRSSTTATPSFTRITGGSRTSLSSSAPAPSQTSIKGIEFLGVTYNMTSASKQPYPLGEMCPGAETVAKESQFYLCEDFLLNHAIPLSSLCGQTLTYHAYPAFEFALFQSSNGTGIVVGSMPSPHCHGDGFAMLREPGVNERLSRPEPFDFGRTNWCKSTGGDGCGVKFTIR</sequence>
<evidence type="ECO:0000313" key="2">
    <source>
        <dbReference type="EMBL" id="PRQ70711.1"/>
    </source>
</evidence>
<dbReference type="OrthoDB" id="10292698at2759"/>
<feature type="region of interest" description="Disordered" evidence="1">
    <location>
        <begin position="1"/>
        <end position="41"/>
    </location>
</feature>
<dbReference type="Proteomes" id="UP000239560">
    <property type="component" value="Unassembled WGS sequence"/>
</dbReference>
<feature type="compositionally biased region" description="Polar residues" evidence="1">
    <location>
        <begin position="448"/>
        <end position="468"/>
    </location>
</feature>
<organism evidence="2 3">
    <name type="scientific">Rhodotorula toruloides</name>
    <name type="common">Yeast</name>
    <name type="synonym">Rhodosporidium toruloides</name>
    <dbReference type="NCBI Taxonomy" id="5286"/>
    <lineage>
        <taxon>Eukaryota</taxon>
        <taxon>Fungi</taxon>
        <taxon>Dikarya</taxon>
        <taxon>Basidiomycota</taxon>
        <taxon>Pucciniomycotina</taxon>
        <taxon>Microbotryomycetes</taxon>
        <taxon>Sporidiobolales</taxon>
        <taxon>Sporidiobolaceae</taxon>
        <taxon>Rhodotorula</taxon>
    </lineage>
</organism>
<feature type="region of interest" description="Disordered" evidence="1">
    <location>
        <begin position="443"/>
        <end position="468"/>
    </location>
</feature>
<evidence type="ECO:0000313" key="3">
    <source>
        <dbReference type="Proteomes" id="UP000239560"/>
    </source>
</evidence>
<name>A0A2S9ZYB1_RHOTO</name>